<feature type="region of interest" description="Disordered" evidence="1">
    <location>
        <begin position="97"/>
        <end position="118"/>
    </location>
</feature>
<dbReference type="Proteomes" id="UP000037136">
    <property type="component" value="Unassembled WGS sequence"/>
</dbReference>
<dbReference type="OrthoDB" id="4928083at2759"/>
<gene>
    <name evidence="3" type="ORF">XA68_13951</name>
</gene>
<sequence>MYWLAIVPALPIWWSLCSGFSHAELVASELPHTVQARNPPPPKKARIDGNVFLFRGEMGERRKPSDIRQLGGFAPAEAGYQHHQSAFRMAHHMTGDLEEESDDVGSSDADTDSSSVDSSGERLWYTAFVSLSHHPDLAASYAEDDGFLYIIHSAPNMIDPRRDDVLRQLSSVNREVLALGGVQFSQPASIVDVK</sequence>
<organism evidence="3 4">
    <name type="scientific">Ophiocordyceps unilateralis</name>
    <name type="common">Zombie-ant fungus</name>
    <name type="synonym">Torrubia unilateralis</name>
    <dbReference type="NCBI Taxonomy" id="268505"/>
    <lineage>
        <taxon>Eukaryota</taxon>
        <taxon>Fungi</taxon>
        <taxon>Dikarya</taxon>
        <taxon>Ascomycota</taxon>
        <taxon>Pezizomycotina</taxon>
        <taxon>Sordariomycetes</taxon>
        <taxon>Hypocreomycetidae</taxon>
        <taxon>Hypocreales</taxon>
        <taxon>Ophiocordycipitaceae</taxon>
        <taxon>Ophiocordyceps</taxon>
    </lineage>
</organism>
<comment type="caution">
    <text evidence="3">The sequence shown here is derived from an EMBL/GenBank/DDBJ whole genome shotgun (WGS) entry which is preliminary data.</text>
</comment>
<feature type="signal peptide" evidence="2">
    <location>
        <begin position="1"/>
        <end position="19"/>
    </location>
</feature>
<feature type="chain" id="PRO_5012947811" evidence="2">
    <location>
        <begin position="20"/>
        <end position="194"/>
    </location>
</feature>
<name>A0A2A9PN88_OPHUN</name>
<dbReference type="Gene3D" id="3.90.210.10">
    <property type="entry name" value="Heat-Labile Enterotoxin, subunit A"/>
    <property type="match status" value="1"/>
</dbReference>
<evidence type="ECO:0000313" key="4">
    <source>
        <dbReference type="Proteomes" id="UP000037136"/>
    </source>
</evidence>
<proteinExistence type="predicted"/>
<accession>A0A2A9PN88</accession>
<dbReference type="AlphaFoldDB" id="A0A2A9PN88"/>
<protein>
    <submittedName>
        <fullName evidence="3">Uncharacterized protein</fullName>
    </submittedName>
</protein>
<dbReference type="STRING" id="268505.A0A2A9PN88"/>
<reference evidence="3 4" key="2">
    <citation type="journal article" date="2017" name="Sci. Rep.">
        <title>Ant-infecting Ophiocordyceps genomes reveal a high diversity of potential behavioral manipulation genes and a possible major role for enterotoxins.</title>
        <authorList>
            <person name="de Bekker C."/>
            <person name="Ohm R.A."/>
            <person name="Evans H.C."/>
            <person name="Brachmann A."/>
            <person name="Hughes D.P."/>
        </authorList>
    </citation>
    <scope>NUCLEOTIDE SEQUENCE [LARGE SCALE GENOMIC DNA]</scope>
    <source>
        <strain evidence="3 4">SC16a</strain>
    </source>
</reference>
<dbReference type="SUPFAM" id="SSF56399">
    <property type="entry name" value="ADP-ribosylation"/>
    <property type="match status" value="1"/>
</dbReference>
<reference evidence="3 4" key="1">
    <citation type="journal article" date="2015" name="BMC Genomics">
        <title>Gene expression during zombie ant biting behavior reflects the complexity underlying fungal parasitic behavioral manipulation.</title>
        <authorList>
            <person name="de Bekker C."/>
            <person name="Ohm R.A."/>
            <person name="Loreto R.G."/>
            <person name="Sebastian A."/>
            <person name="Albert I."/>
            <person name="Merrow M."/>
            <person name="Brachmann A."/>
            <person name="Hughes D.P."/>
        </authorList>
    </citation>
    <scope>NUCLEOTIDE SEQUENCE [LARGE SCALE GENOMIC DNA]</scope>
    <source>
        <strain evidence="3 4">SC16a</strain>
    </source>
</reference>
<dbReference type="EMBL" id="LAZP02000031">
    <property type="protein sequence ID" value="PFH62357.1"/>
    <property type="molecule type" value="Genomic_DNA"/>
</dbReference>
<keyword evidence="4" id="KW-1185">Reference proteome</keyword>
<evidence type="ECO:0000256" key="1">
    <source>
        <dbReference type="SAM" id="MobiDB-lite"/>
    </source>
</evidence>
<evidence type="ECO:0000313" key="3">
    <source>
        <dbReference type="EMBL" id="PFH62357.1"/>
    </source>
</evidence>
<evidence type="ECO:0000256" key="2">
    <source>
        <dbReference type="SAM" id="SignalP"/>
    </source>
</evidence>
<keyword evidence="2" id="KW-0732">Signal</keyword>
<feature type="compositionally biased region" description="Acidic residues" evidence="1">
    <location>
        <begin position="97"/>
        <end position="111"/>
    </location>
</feature>